<name>A0A3M7TWK1_9BACI</name>
<evidence type="ECO:0000313" key="2">
    <source>
        <dbReference type="Proteomes" id="UP000278746"/>
    </source>
</evidence>
<dbReference type="OrthoDB" id="2885467at2"/>
<dbReference type="EMBL" id="RHIB01000001">
    <property type="protein sequence ID" value="RNA69863.1"/>
    <property type="molecule type" value="Genomic_DNA"/>
</dbReference>
<proteinExistence type="predicted"/>
<reference evidence="1 2" key="1">
    <citation type="submission" date="2018-10" db="EMBL/GenBank/DDBJ databases">
        <title>Bacillus Keqinensis sp. nov., a moderately halophilic bacterium isolated from a saline-alkaline lake.</title>
        <authorList>
            <person name="Wang H."/>
        </authorList>
    </citation>
    <scope>NUCLEOTIDE SEQUENCE [LARGE SCALE GENOMIC DNA]</scope>
    <source>
        <strain evidence="1 2">KQ-3</strain>
    </source>
</reference>
<dbReference type="AlphaFoldDB" id="A0A3M7TWK1"/>
<dbReference type="RefSeq" id="WP_122897375.1">
    <property type="nucleotide sequence ID" value="NZ_RHIB01000001.1"/>
</dbReference>
<evidence type="ECO:0000313" key="1">
    <source>
        <dbReference type="EMBL" id="RNA69863.1"/>
    </source>
</evidence>
<accession>A0A3M7TWK1</accession>
<organism evidence="1 2">
    <name type="scientific">Alteribacter keqinensis</name>
    <dbReference type="NCBI Taxonomy" id="2483800"/>
    <lineage>
        <taxon>Bacteria</taxon>
        <taxon>Bacillati</taxon>
        <taxon>Bacillota</taxon>
        <taxon>Bacilli</taxon>
        <taxon>Bacillales</taxon>
        <taxon>Bacillaceae</taxon>
        <taxon>Alteribacter</taxon>
    </lineage>
</organism>
<protein>
    <submittedName>
        <fullName evidence="1">Uncharacterized protein</fullName>
    </submittedName>
</protein>
<comment type="caution">
    <text evidence="1">The sequence shown here is derived from an EMBL/GenBank/DDBJ whole genome shotgun (WGS) entry which is preliminary data.</text>
</comment>
<gene>
    <name evidence="1" type="ORF">EBO34_08000</name>
</gene>
<keyword evidence="2" id="KW-1185">Reference proteome</keyword>
<dbReference type="Proteomes" id="UP000278746">
    <property type="component" value="Unassembled WGS sequence"/>
</dbReference>
<sequence>MGYVPPVRDEQSFLYANRQLPSTPLIYTVPKTERVDSIRHRNYFERQVTNMERRKQAIACEREITGKGKRFDTSI</sequence>